<sequence length="221" mass="23203">MSRSHTVSRVTKQRRAARPPLHSLSTETDMTDGFCARRAALALATTLLACAGLGQDAVAGSSTVIAMASPQANIGGYCFSAAGGSTAPGATVYLWTCGGDPSQQWETQMIGVSSRQGDNAAAIARLVNVKSGLCLDLQSVSTAAGIGLQQATCNGSVTQQWVLLNNGAPYDRRVIKSNYSNLCVISRYVDAAPGHNGSGLKQYACDFTEVPNPQKTWRMTL</sequence>
<dbReference type="Gene3D" id="2.80.10.50">
    <property type="match status" value="2"/>
</dbReference>
<dbReference type="Pfam" id="PF14200">
    <property type="entry name" value="RicinB_lectin_2"/>
    <property type="match status" value="1"/>
</dbReference>
<organism evidence="3 4">
    <name type="scientific">Lysobacter enzymogenes</name>
    <dbReference type="NCBI Taxonomy" id="69"/>
    <lineage>
        <taxon>Bacteria</taxon>
        <taxon>Pseudomonadati</taxon>
        <taxon>Pseudomonadota</taxon>
        <taxon>Gammaproteobacteria</taxon>
        <taxon>Lysobacterales</taxon>
        <taxon>Lysobacteraceae</taxon>
        <taxon>Lysobacter</taxon>
    </lineage>
</organism>
<dbReference type="InterPro" id="IPR035992">
    <property type="entry name" value="Ricin_B-like_lectins"/>
</dbReference>
<proteinExistence type="predicted"/>
<evidence type="ECO:0000313" key="3">
    <source>
        <dbReference type="EMBL" id="ROU09345.1"/>
    </source>
</evidence>
<dbReference type="AlphaFoldDB" id="A0A3N2RPF1"/>
<accession>A0A3N2RPF1</accession>
<reference evidence="3 4" key="1">
    <citation type="submission" date="2018-10" db="EMBL/GenBank/DDBJ databases">
        <title>The genome of Lysobacter enzymogenes OH11.</title>
        <authorList>
            <person name="Liu F."/>
            <person name="Zhao Y."/>
            <person name="Qian G."/>
            <person name="Chen Y."/>
            <person name="Xu H."/>
        </authorList>
    </citation>
    <scope>NUCLEOTIDE SEQUENCE [LARGE SCALE GENOMIC DNA]</scope>
    <source>
        <strain evidence="3 4">OH11</strain>
    </source>
</reference>
<dbReference type="EMBL" id="RCTY01000001">
    <property type="protein sequence ID" value="ROU09345.1"/>
    <property type="molecule type" value="Genomic_DNA"/>
</dbReference>
<protein>
    <recommendedName>
        <fullName evidence="2">Ricin B lectin domain-containing protein</fullName>
    </recommendedName>
</protein>
<evidence type="ECO:0000313" key="4">
    <source>
        <dbReference type="Proteomes" id="UP000275910"/>
    </source>
</evidence>
<evidence type="ECO:0000256" key="1">
    <source>
        <dbReference type="SAM" id="MobiDB-lite"/>
    </source>
</evidence>
<dbReference type="Proteomes" id="UP000275910">
    <property type="component" value="Unassembled WGS sequence"/>
</dbReference>
<feature type="region of interest" description="Disordered" evidence="1">
    <location>
        <begin position="1"/>
        <end position="25"/>
    </location>
</feature>
<comment type="caution">
    <text evidence="3">The sequence shown here is derived from an EMBL/GenBank/DDBJ whole genome shotgun (WGS) entry which is preliminary data.</text>
</comment>
<evidence type="ECO:0000259" key="2">
    <source>
        <dbReference type="Pfam" id="PF14200"/>
    </source>
</evidence>
<dbReference type="SUPFAM" id="SSF50370">
    <property type="entry name" value="Ricin B-like lectins"/>
    <property type="match status" value="1"/>
</dbReference>
<dbReference type="InterPro" id="IPR000772">
    <property type="entry name" value="Ricin_B_lectin"/>
</dbReference>
<dbReference type="PROSITE" id="PS50231">
    <property type="entry name" value="RICIN_B_LECTIN"/>
    <property type="match status" value="1"/>
</dbReference>
<gene>
    <name evidence="3" type="ORF">D9T17_00505</name>
</gene>
<name>A0A3N2RPF1_LYSEN</name>
<feature type="compositionally biased region" description="Polar residues" evidence="1">
    <location>
        <begin position="1"/>
        <end position="10"/>
    </location>
</feature>
<feature type="domain" description="Ricin B lectin" evidence="2">
    <location>
        <begin position="124"/>
        <end position="184"/>
    </location>
</feature>
<dbReference type="CDD" id="cd00161">
    <property type="entry name" value="beta-trefoil_Ricin-like"/>
    <property type="match status" value="1"/>
</dbReference>